<dbReference type="PANTHER" id="PTHR46393">
    <property type="entry name" value="SUSHI DOMAIN-CONTAINING PROTEIN"/>
    <property type="match status" value="1"/>
</dbReference>
<feature type="disulfide bond" evidence="6">
    <location>
        <begin position="204"/>
        <end position="231"/>
    </location>
</feature>
<dbReference type="InterPro" id="IPR000436">
    <property type="entry name" value="Sushi_SCR_CCP_dom"/>
</dbReference>
<name>A7SIG1_NEMVE</name>
<dbReference type="Proteomes" id="UP000001593">
    <property type="component" value="Unassembled WGS sequence"/>
</dbReference>
<dbReference type="OMA" id="HAYITFP"/>
<dbReference type="SUPFAM" id="SSF57535">
    <property type="entry name" value="Complement control module/SCR domain"/>
    <property type="match status" value="4"/>
</dbReference>
<evidence type="ECO:0000256" key="3">
    <source>
        <dbReference type="ARBA" id="ARBA00022737"/>
    </source>
</evidence>
<accession>A7SIG1</accession>
<comment type="caution">
    <text evidence="6">Lacks conserved residue(s) required for the propagation of feature annotation.</text>
</comment>
<dbReference type="InParanoid" id="A7SIG1"/>
<keyword evidence="5" id="KW-0325">Glycoprotein</keyword>
<evidence type="ECO:0000313" key="9">
    <source>
        <dbReference type="Proteomes" id="UP000001593"/>
    </source>
</evidence>
<keyword evidence="9" id="KW-1185">Reference proteome</keyword>
<feature type="disulfide bond" evidence="6">
    <location>
        <begin position="85"/>
        <end position="112"/>
    </location>
</feature>
<gene>
    <name evidence="8" type="ORF">NEMVEDRAFT_v1g24368</name>
</gene>
<evidence type="ECO:0000256" key="4">
    <source>
        <dbReference type="ARBA" id="ARBA00023157"/>
    </source>
</evidence>
<feature type="non-terminal residue" evidence="8">
    <location>
        <position position="231"/>
    </location>
</feature>
<dbReference type="EMBL" id="DS469668">
    <property type="protein sequence ID" value="EDO36506.1"/>
    <property type="molecule type" value="Genomic_DNA"/>
</dbReference>
<reference evidence="8 9" key="1">
    <citation type="journal article" date="2007" name="Science">
        <title>Sea anemone genome reveals ancestral eumetazoan gene repertoire and genomic organization.</title>
        <authorList>
            <person name="Putnam N.H."/>
            <person name="Srivastava M."/>
            <person name="Hellsten U."/>
            <person name="Dirks B."/>
            <person name="Chapman J."/>
            <person name="Salamov A."/>
            <person name="Terry A."/>
            <person name="Shapiro H."/>
            <person name="Lindquist E."/>
            <person name="Kapitonov V.V."/>
            <person name="Jurka J."/>
            <person name="Genikhovich G."/>
            <person name="Grigoriev I.V."/>
            <person name="Lucas S.M."/>
            <person name="Steele R.E."/>
            <person name="Finnerty J.R."/>
            <person name="Technau U."/>
            <person name="Martindale M.Q."/>
            <person name="Rokhsar D.S."/>
        </authorList>
    </citation>
    <scope>NUCLEOTIDE SEQUENCE [LARGE SCALE GENOMIC DNA]</scope>
    <source>
        <strain evidence="9">CH2 X CH6</strain>
    </source>
</reference>
<feature type="domain" description="Sushi" evidence="7">
    <location>
        <begin position="115"/>
        <end position="175"/>
    </location>
</feature>
<evidence type="ECO:0000256" key="2">
    <source>
        <dbReference type="ARBA" id="ARBA00022729"/>
    </source>
</evidence>
<keyword evidence="4 6" id="KW-1015">Disulfide bond</keyword>
<feature type="domain" description="Sushi" evidence="7">
    <location>
        <begin position="1"/>
        <end position="56"/>
    </location>
</feature>
<sequence>CGPLASPVNGSIQGSRTYFPNKVKVTCDEGFLLRGSDVRVCQPSGRWSGTRASCQAVDCGRLPIPLNGRTVGNLTVFPNNISFVCDTGFLLSGSPVRYCLASGLWSGVLTLCQAPMCDPPAMPPHAYITFPRGKVGRYLEGDMVYFSCYNGYFLVGIPVIKCNKSWSKVEFTCNLLDCGDPGTPRNSLKLNTNHTFNNYVFYHCLDGHAHRGYSYRRCTVTGSWSNRNPEC</sequence>
<dbReference type="Pfam" id="PF00084">
    <property type="entry name" value="Sushi"/>
    <property type="match status" value="4"/>
</dbReference>
<dbReference type="SMART" id="SM00032">
    <property type="entry name" value="CCP"/>
    <property type="match status" value="4"/>
</dbReference>
<feature type="domain" description="Sushi" evidence="7">
    <location>
        <begin position="176"/>
        <end position="231"/>
    </location>
</feature>
<dbReference type="Gene3D" id="2.10.70.10">
    <property type="entry name" value="Complement Module, domain 1"/>
    <property type="match status" value="4"/>
</dbReference>
<proteinExistence type="predicted"/>
<dbReference type="PANTHER" id="PTHR46393:SF7">
    <property type="entry name" value="COMPLEMENT C2"/>
    <property type="match status" value="1"/>
</dbReference>
<dbReference type="CDD" id="cd00033">
    <property type="entry name" value="CCP"/>
    <property type="match status" value="4"/>
</dbReference>
<organism evidence="8 9">
    <name type="scientific">Nematostella vectensis</name>
    <name type="common">Starlet sea anemone</name>
    <dbReference type="NCBI Taxonomy" id="45351"/>
    <lineage>
        <taxon>Eukaryota</taxon>
        <taxon>Metazoa</taxon>
        <taxon>Cnidaria</taxon>
        <taxon>Anthozoa</taxon>
        <taxon>Hexacorallia</taxon>
        <taxon>Actiniaria</taxon>
        <taxon>Edwardsiidae</taxon>
        <taxon>Nematostella</taxon>
    </lineage>
</organism>
<evidence type="ECO:0000256" key="5">
    <source>
        <dbReference type="ARBA" id="ARBA00023180"/>
    </source>
</evidence>
<evidence type="ECO:0000259" key="7">
    <source>
        <dbReference type="PROSITE" id="PS50923"/>
    </source>
</evidence>
<dbReference type="PhylomeDB" id="A7SIG1"/>
<keyword evidence="3" id="KW-0677">Repeat</keyword>
<evidence type="ECO:0000256" key="1">
    <source>
        <dbReference type="ARBA" id="ARBA00022659"/>
    </source>
</evidence>
<keyword evidence="1 6" id="KW-0768">Sushi</keyword>
<dbReference type="InterPro" id="IPR035976">
    <property type="entry name" value="Sushi/SCR/CCP_sf"/>
</dbReference>
<evidence type="ECO:0000313" key="8">
    <source>
        <dbReference type="EMBL" id="EDO36506.1"/>
    </source>
</evidence>
<keyword evidence="2" id="KW-0732">Signal</keyword>
<feature type="disulfide bond" evidence="6">
    <location>
        <begin position="27"/>
        <end position="54"/>
    </location>
</feature>
<protein>
    <recommendedName>
        <fullName evidence="7">Sushi domain-containing protein</fullName>
    </recommendedName>
</protein>
<dbReference type="HOGENOM" id="CLU_020107_5_1_1"/>
<dbReference type="PROSITE" id="PS50923">
    <property type="entry name" value="SUSHI"/>
    <property type="match status" value="4"/>
</dbReference>
<evidence type="ECO:0000256" key="6">
    <source>
        <dbReference type="PROSITE-ProRule" id="PRU00302"/>
    </source>
</evidence>
<dbReference type="eggNOG" id="KOG4297">
    <property type="taxonomic scope" value="Eukaryota"/>
</dbReference>
<feature type="non-terminal residue" evidence="8">
    <location>
        <position position="1"/>
    </location>
</feature>
<feature type="domain" description="Sushi" evidence="7">
    <location>
        <begin position="57"/>
        <end position="114"/>
    </location>
</feature>
<dbReference type="AlphaFoldDB" id="A7SIG1"/>